<dbReference type="PROSITE" id="PS00018">
    <property type="entry name" value="EF_HAND_1"/>
    <property type="match status" value="1"/>
</dbReference>
<dbReference type="Pfam" id="PF13202">
    <property type="entry name" value="EF-hand_5"/>
    <property type="match status" value="1"/>
</dbReference>
<dbReference type="GO" id="GO:0003746">
    <property type="term" value="F:translation elongation factor activity"/>
    <property type="evidence" value="ECO:0007669"/>
    <property type="project" value="UniProtKB-KW"/>
</dbReference>
<dbReference type="Pfam" id="PF24987">
    <property type="entry name" value="HEAT_EF3_N"/>
    <property type="match status" value="1"/>
</dbReference>
<dbReference type="Gene3D" id="1.25.10.10">
    <property type="entry name" value="Leucine-rich Repeat Variant"/>
    <property type="match status" value="1"/>
</dbReference>
<keyword evidence="6" id="KW-0547">Nucleotide-binding</keyword>
<dbReference type="Pfam" id="PF00005">
    <property type="entry name" value="ABC_tran"/>
    <property type="match status" value="2"/>
</dbReference>
<evidence type="ECO:0000259" key="16">
    <source>
        <dbReference type="PROSITE" id="PS50893"/>
    </source>
</evidence>
<evidence type="ECO:0000256" key="10">
    <source>
        <dbReference type="ARBA" id="ARBA00022917"/>
    </source>
</evidence>
<evidence type="ECO:0000259" key="14">
    <source>
        <dbReference type="PROSITE" id="PS50126"/>
    </source>
</evidence>
<dbReference type="SUPFAM" id="SSF48371">
    <property type="entry name" value="ARM repeat"/>
    <property type="match status" value="1"/>
</dbReference>
<dbReference type="Pfam" id="PF00575">
    <property type="entry name" value="S1"/>
    <property type="match status" value="1"/>
</dbReference>
<dbReference type="InterPro" id="IPR027417">
    <property type="entry name" value="P-loop_NTPase"/>
</dbReference>
<dbReference type="PROSITE" id="PS50222">
    <property type="entry name" value="EF_HAND_2"/>
    <property type="match status" value="3"/>
</dbReference>
<evidence type="ECO:0000256" key="7">
    <source>
        <dbReference type="ARBA" id="ARBA00022768"/>
    </source>
</evidence>
<comment type="catalytic activity">
    <reaction evidence="11">
        <text>ATP + H2O = ADP + phosphate + H(+)</text>
        <dbReference type="Rhea" id="RHEA:13065"/>
        <dbReference type="ChEBI" id="CHEBI:15377"/>
        <dbReference type="ChEBI" id="CHEBI:15378"/>
        <dbReference type="ChEBI" id="CHEBI:30616"/>
        <dbReference type="ChEBI" id="CHEBI:43474"/>
        <dbReference type="ChEBI" id="CHEBI:456216"/>
    </reaction>
</comment>
<evidence type="ECO:0000256" key="11">
    <source>
        <dbReference type="ARBA" id="ARBA00049360"/>
    </source>
</evidence>
<comment type="similarity">
    <text evidence="3">Belongs to the ABC transporter superfamily. ABCF family. EF3 subfamily.</text>
</comment>
<feature type="compositionally biased region" description="Basic and acidic residues" evidence="12">
    <location>
        <begin position="474"/>
        <end position="485"/>
    </location>
</feature>
<dbReference type="PROSITE" id="PS50126">
    <property type="entry name" value="S1"/>
    <property type="match status" value="1"/>
</dbReference>
<dbReference type="InterPro" id="IPR011992">
    <property type="entry name" value="EF-hand-dom_pair"/>
</dbReference>
<keyword evidence="8" id="KW-0106">Calcium</keyword>
<feature type="compositionally biased region" description="Basic and acidic residues" evidence="12">
    <location>
        <begin position="497"/>
        <end position="538"/>
    </location>
</feature>
<dbReference type="GO" id="GO:0005737">
    <property type="term" value="C:cytoplasm"/>
    <property type="evidence" value="ECO:0007669"/>
    <property type="project" value="UniProtKB-SubCell"/>
</dbReference>
<dbReference type="InterPro" id="IPR011989">
    <property type="entry name" value="ARM-like"/>
</dbReference>
<dbReference type="Proteomes" id="UP001178507">
    <property type="component" value="Unassembled WGS sequence"/>
</dbReference>
<dbReference type="PANTHER" id="PTHR19211:SF5">
    <property type="entry name" value="ELONGATION FACTOR 3A-RELATED"/>
    <property type="match status" value="1"/>
</dbReference>
<feature type="region of interest" description="Disordered" evidence="12">
    <location>
        <begin position="1697"/>
        <end position="1737"/>
    </location>
</feature>
<keyword evidence="5" id="KW-0677">Repeat</keyword>
<dbReference type="GO" id="GO:0005509">
    <property type="term" value="F:calcium ion binding"/>
    <property type="evidence" value="ECO:0007669"/>
    <property type="project" value="InterPro"/>
</dbReference>
<dbReference type="InterPro" id="IPR002048">
    <property type="entry name" value="EF_hand_dom"/>
</dbReference>
<evidence type="ECO:0000256" key="9">
    <source>
        <dbReference type="ARBA" id="ARBA00022840"/>
    </source>
</evidence>
<dbReference type="PROSITE" id="PS50013">
    <property type="entry name" value="CHROMO_2"/>
    <property type="match status" value="1"/>
</dbReference>
<feature type="domain" description="S1 motif" evidence="14">
    <location>
        <begin position="45"/>
        <end position="113"/>
    </location>
</feature>
<evidence type="ECO:0000313" key="17">
    <source>
        <dbReference type="EMBL" id="CAJ1389400.1"/>
    </source>
</evidence>
<dbReference type="InterPro" id="IPR016024">
    <property type="entry name" value="ARM-type_fold"/>
</dbReference>
<dbReference type="Gene3D" id="2.40.50.140">
    <property type="entry name" value="Nucleic acid-binding proteins"/>
    <property type="match status" value="1"/>
</dbReference>
<feature type="domain" description="ABC transporter" evidence="16">
    <location>
        <begin position="1146"/>
        <end position="1370"/>
    </location>
</feature>
<evidence type="ECO:0000259" key="15">
    <source>
        <dbReference type="PROSITE" id="PS50222"/>
    </source>
</evidence>
<feature type="compositionally biased region" description="Basic and acidic residues" evidence="12">
    <location>
        <begin position="1697"/>
        <end position="1711"/>
    </location>
</feature>
<dbReference type="InterPro" id="IPR003593">
    <property type="entry name" value="AAA+_ATPase"/>
</dbReference>
<dbReference type="PROSITE" id="PS00211">
    <property type="entry name" value="ABC_TRANSPORTER_1"/>
    <property type="match status" value="1"/>
</dbReference>
<evidence type="ECO:0000259" key="13">
    <source>
        <dbReference type="PROSITE" id="PS50013"/>
    </source>
</evidence>
<feature type="domain" description="EF-hand" evidence="15">
    <location>
        <begin position="178"/>
        <end position="213"/>
    </location>
</feature>
<evidence type="ECO:0000256" key="6">
    <source>
        <dbReference type="ARBA" id="ARBA00022741"/>
    </source>
</evidence>
<feature type="domain" description="EF-hand" evidence="15">
    <location>
        <begin position="282"/>
        <end position="317"/>
    </location>
</feature>
<keyword evidence="9" id="KW-0067">ATP-binding</keyword>
<sequence>MQPSSGEAGRRVWKNASSGEEPKGKGTGKAKARNQGLPLYSLKIGAEVTGRITSIRDFGIFVDAGVEKHGLLPWQKCTLSEEDAYALQVGQELQGLRVETVDLARQRFSLEGPYQEMSWGSWDPQAIKAQDGWWSQGWQSWQQNWGEPQEMSWDWQDPREGLQLEERGPSCEVPEEMSRQEVVEAVFDHLDVNKDGRLNQSKMLPFAEMTGFEGDSLEWKAEYSCLCSEYHCDASLGIDKKGFCQLVNDESSETTYTTEELVRVLKHISMRAGQVKPALDTERDRLKRDAFRCLDRDENGFLNSEESLDWATAAGFKGDGREWQLSYIEICKETGTFSGVNFEKFAALVDDADPSTLPGMTDNALRGMIKASAPASREELKSAVFQMLDTNGDGYLGQEELWPFVLQTGFDGSRDEWSEDFALLCDDYHCDPSRGLPYADFCSLVDVESDTTCYCTENELKGMLWKGVQELGKRGTGDVQRKDGKGQGNVKGKAKVKGHERERGKGNAKGDKGKEKGKGKSKEGKGHATEEEQAKDDPWGGTDPWSTPAALRHKEKMKQPKAEDETWNQWRDSGKPGVGHDPAKPAVDMKKLLEAARAKREAKALEEAQASRVKLAEAEAPEEVPEVPDMPDVPEVPEAPAVPESSKEGRRLTEVRPPVPPVPQEEDEEAFWAPKMEDGLWSATPQRKALSQNDALAGVGTAIAKLAMGDNDAVQELVQHVGGAPCVAHAAAVASSALRSLLLNRPEEARTLLVLDEVLLLPVEGDATLLKALQRLALSVGSAGAPLLLRTLVAALSKVEDRHLEVRSAAAAATEALVKGADPFAFEALLPALAAAMEPRRSPAMKLHALKLLKNCWRRGKDGEAAVVEKLPELLPITTALLVDTSKEVSSLASESSDVLMSLSGNLDLEPHMEEIMSCAKGKHDVSKCVRDLAEVVFVRRVTAPALAVVLPVLSKGLKSRNARTQRQACIIAENMGRLVSATADLRPFAPSLLPQLKRISEEVADPDVRAVAERAYTFFSEVTDADRSGAVRKELRAILEMAVTEAEVALAGAVGGGRDIEMTPCPSFVRDIVLDHVVLLCLGLGRSSSSAWRNRLAPLLESALPGGAHDIKALVTSLRTVAERLACTPDDPEHLSSDSEEERLPLLCDCTFTLACGAATLLTDARLQLRRGCVYGLVGGNDSGKSTLLRAIHDRRVTGFPPASELRTSLVEHGVGERAPDCDMSALDFLMADPAICTLRQQHEVVAELKRMGFEEGARMHQPIRTLSGGWRMKMALTRAVLQAAHVVLLDEPTGHLDVTHISWLVDYVNQLQDDPARMVTVVVVSHDAPFLDKVCSHIIHVNGNKLQMHRGNFSTFLARVPDAQLGSREEAQTCTAFVLPEPGQLEGVRSKSKRFLYLEDVVFTYPEGTAPAAKAATVECSLRSRVAIMGPNGAGKSTVAGLVVGELSPDAGFAWRHPNLRMAYVAQHAFHHLEEHLQLTAVEYILWRFQGDEDREALAKKAEEEECEEPKVFRLVEDRLVLCDAGHPQALEPEMIVDRRQRGRLGYEYEMRWRGRSATTWMSRSQVVAMGCLGMVKREDERQAAQRSLSGRPLTSPAVEAHLAGFGLSKEEACHRRLGALSSGQRARAVLAASTWLAPHLLVLDEPTNYLDQPSLAALAAGLKVFGGGVLVISHTASFVDEVCTERWMMQGGRLRREGAPVHDDEEGRPTPFSAPSSVSLAAAAAKESKEKKKMKRLKELRRKLGQEVSDDEDEWYQDLVKKVNAKPK</sequence>
<dbReference type="Gene3D" id="1.10.238.10">
    <property type="entry name" value="EF-hand"/>
    <property type="match status" value="1"/>
</dbReference>
<feature type="region of interest" description="Disordered" evidence="12">
    <location>
        <begin position="1"/>
        <end position="32"/>
    </location>
</feature>
<dbReference type="SMART" id="SM00298">
    <property type="entry name" value="CHROMO"/>
    <property type="match status" value="1"/>
</dbReference>
<evidence type="ECO:0000256" key="5">
    <source>
        <dbReference type="ARBA" id="ARBA00022737"/>
    </source>
</evidence>
<dbReference type="GO" id="GO:0003676">
    <property type="term" value="F:nucleic acid binding"/>
    <property type="evidence" value="ECO:0007669"/>
    <property type="project" value="InterPro"/>
</dbReference>
<feature type="domain" description="EF-hand" evidence="15">
    <location>
        <begin position="376"/>
        <end position="411"/>
    </location>
</feature>
<comment type="subcellular location">
    <subcellularLocation>
        <location evidence="1">Cytoplasm</location>
    </subcellularLocation>
</comment>
<dbReference type="PANTHER" id="PTHR19211">
    <property type="entry name" value="ATP-BINDING TRANSPORT PROTEIN-RELATED"/>
    <property type="match status" value="1"/>
</dbReference>
<dbReference type="InterPro" id="IPR050611">
    <property type="entry name" value="ABCF"/>
</dbReference>
<evidence type="ECO:0000256" key="4">
    <source>
        <dbReference type="ARBA" id="ARBA00022490"/>
    </source>
</evidence>
<dbReference type="InterPro" id="IPR003439">
    <property type="entry name" value="ABC_transporter-like_ATP-bd"/>
</dbReference>
<gene>
    <name evidence="17" type="ORF">EVOR1521_LOCUS15024</name>
</gene>
<dbReference type="Gene3D" id="3.40.50.300">
    <property type="entry name" value="P-loop containing nucleotide triphosphate hydrolases"/>
    <property type="match status" value="2"/>
</dbReference>
<dbReference type="SUPFAM" id="SSF47473">
    <property type="entry name" value="EF-hand"/>
    <property type="match status" value="2"/>
</dbReference>
<organism evidence="17 18">
    <name type="scientific">Effrenium voratum</name>
    <dbReference type="NCBI Taxonomy" id="2562239"/>
    <lineage>
        <taxon>Eukaryota</taxon>
        <taxon>Sar</taxon>
        <taxon>Alveolata</taxon>
        <taxon>Dinophyceae</taxon>
        <taxon>Suessiales</taxon>
        <taxon>Symbiodiniaceae</taxon>
        <taxon>Effrenium</taxon>
    </lineage>
</organism>
<dbReference type="GO" id="GO:0005524">
    <property type="term" value="F:ATP binding"/>
    <property type="evidence" value="ECO:0007669"/>
    <property type="project" value="UniProtKB-KW"/>
</dbReference>
<dbReference type="CDD" id="cd03221">
    <property type="entry name" value="ABCF_EF-3"/>
    <property type="match status" value="1"/>
</dbReference>
<evidence type="ECO:0000256" key="8">
    <source>
        <dbReference type="ARBA" id="ARBA00022837"/>
    </source>
</evidence>
<dbReference type="InterPro" id="IPR012340">
    <property type="entry name" value="NA-bd_OB-fold"/>
</dbReference>
<proteinExistence type="inferred from homology"/>
<feature type="region of interest" description="Disordered" evidence="12">
    <location>
        <begin position="474"/>
        <end position="667"/>
    </location>
</feature>
<name>A0AA36IMD6_9DINO</name>
<evidence type="ECO:0000256" key="3">
    <source>
        <dbReference type="ARBA" id="ARBA00011054"/>
    </source>
</evidence>
<dbReference type="PROSITE" id="PS50893">
    <property type="entry name" value="ABC_TRANSPORTER_2"/>
    <property type="match status" value="2"/>
</dbReference>
<dbReference type="SMART" id="SM00382">
    <property type="entry name" value="AAA"/>
    <property type="match status" value="2"/>
</dbReference>
<dbReference type="SUPFAM" id="SSF52540">
    <property type="entry name" value="P-loop containing nucleoside triphosphate hydrolases"/>
    <property type="match status" value="2"/>
</dbReference>
<keyword evidence="10" id="KW-0648">Protein biosynthesis</keyword>
<dbReference type="InterPro" id="IPR000953">
    <property type="entry name" value="Chromo/chromo_shadow_dom"/>
</dbReference>
<comment type="pathway">
    <text evidence="2">Protein biosynthesis; polypeptide chain elongation.</text>
</comment>
<comment type="caution">
    <text evidence="17">The sequence shown here is derived from an EMBL/GenBank/DDBJ whole genome shotgun (WGS) entry which is preliminary data.</text>
</comment>
<dbReference type="InterPro" id="IPR018247">
    <property type="entry name" value="EF_Hand_1_Ca_BS"/>
</dbReference>
<dbReference type="InterPro" id="IPR003029">
    <property type="entry name" value="S1_domain"/>
</dbReference>
<dbReference type="GO" id="GO:0016887">
    <property type="term" value="F:ATP hydrolysis activity"/>
    <property type="evidence" value="ECO:0007669"/>
    <property type="project" value="InterPro"/>
</dbReference>
<evidence type="ECO:0008006" key="19">
    <source>
        <dbReference type="Google" id="ProtNLM"/>
    </source>
</evidence>
<feature type="domain" description="ABC transporter" evidence="16">
    <location>
        <begin position="1398"/>
        <end position="1719"/>
    </location>
</feature>
<protein>
    <recommendedName>
        <fullName evidence="19">Elongation factor 3</fullName>
    </recommendedName>
</protein>
<dbReference type="SUPFAM" id="SSF50249">
    <property type="entry name" value="Nucleic acid-binding proteins"/>
    <property type="match status" value="1"/>
</dbReference>
<dbReference type="InterPro" id="IPR047038">
    <property type="entry name" value="eEF3_chromodomain-like_sf"/>
</dbReference>
<keyword evidence="4" id="KW-0963">Cytoplasm</keyword>
<evidence type="ECO:0000256" key="2">
    <source>
        <dbReference type="ARBA" id="ARBA00004815"/>
    </source>
</evidence>
<evidence type="ECO:0000256" key="12">
    <source>
        <dbReference type="SAM" id="MobiDB-lite"/>
    </source>
</evidence>
<evidence type="ECO:0000313" key="18">
    <source>
        <dbReference type="Proteomes" id="UP001178507"/>
    </source>
</evidence>
<feature type="compositionally biased region" description="Basic and acidic residues" evidence="12">
    <location>
        <begin position="645"/>
        <end position="654"/>
    </location>
</feature>
<evidence type="ECO:0000256" key="1">
    <source>
        <dbReference type="ARBA" id="ARBA00004496"/>
    </source>
</evidence>
<feature type="domain" description="Chromo" evidence="13">
    <location>
        <begin position="1533"/>
        <end position="1593"/>
    </location>
</feature>
<feature type="compositionally biased region" description="Basic and acidic residues" evidence="12">
    <location>
        <begin position="581"/>
        <end position="606"/>
    </location>
</feature>
<accession>A0AA36IMD6</accession>
<dbReference type="Pfam" id="PF24984">
    <property type="entry name" value="HEAT_EF3_GNC1"/>
    <property type="match status" value="1"/>
</dbReference>
<dbReference type="Gene3D" id="2.40.50.990">
    <property type="match status" value="1"/>
</dbReference>
<dbReference type="InterPro" id="IPR017871">
    <property type="entry name" value="ABC_transporter-like_CS"/>
</dbReference>
<feature type="compositionally biased region" description="Low complexity" evidence="12">
    <location>
        <begin position="1716"/>
        <end position="1728"/>
    </location>
</feature>
<dbReference type="EMBL" id="CAUJNA010001868">
    <property type="protein sequence ID" value="CAJ1389400.1"/>
    <property type="molecule type" value="Genomic_DNA"/>
</dbReference>
<reference evidence="17" key="1">
    <citation type="submission" date="2023-08" db="EMBL/GenBank/DDBJ databases">
        <authorList>
            <person name="Chen Y."/>
            <person name="Shah S."/>
            <person name="Dougan E. K."/>
            <person name="Thang M."/>
            <person name="Chan C."/>
        </authorList>
    </citation>
    <scope>NUCLEOTIDE SEQUENCE</scope>
</reference>
<keyword evidence="7" id="KW-0251">Elongation factor</keyword>
<keyword evidence="18" id="KW-1185">Reference proteome</keyword>